<evidence type="ECO:0000313" key="3">
    <source>
        <dbReference type="Proteomes" id="UP000824140"/>
    </source>
</evidence>
<comment type="caution">
    <text evidence="2">The sequence shown here is derived from an EMBL/GenBank/DDBJ whole genome shotgun (WGS) entry which is preliminary data.</text>
</comment>
<dbReference type="PANTHER" id="PTHR35867">
    <property type="entry name" value="PROTEIN RSEC"/>
    <property type="match status" value="1"/>
</dbReference>
<proteinExistence type="predicted"/>
<gene>
    <name evidence="2" type="ORF">IAA84_10830</name>
</gene>
<reference evidence="2" key="2">
    <citation type="journal article" date="2021" name="PeerJ">
        <title>Extensive microbial diversity within the chicken gut microbiome revealed by metagenomics and culture.</title>
        <authorList>
            <person name="Gilroy R."/>
            <person name="Ravi A."/>
            <person name="Getino M."/>
            <person name="Pursley I."/>
            <person name="Horton D.L."/>
            <person name="Alikhan N.F."/>
            <person name="Baker D."/>
            <person name="Gharbi K."/>
            <person name="Hall N."/>
            <person name="Watson M."/>
            <person name="Adriaenssens E.M."/>
            <person name="Foster-Nyarko E."/>
            <person name="Jarju S."/>
            <person name="Secka A."/>
            <person name="Antonio M."/>
            <person name="Oren A."/>
            <person name="Chaudhuri R.R."/>
            <person name="La Ragione R."/>
            <person name="Hildebrand F."/>
            <person name="Pallen M.J."/>
        </authorList>
    </citation>
    <scope>NUCLEOTIDE SEQUENCE</scope>
    <source>
        <strain evidence="2">13766</strain>
    </source>
</reference>
<dbReference type="Proteomes" id="UP000824140">
    <property type="component" value="Unassembled WGS sequence"/>
</dbReference>
<dbReference type="PANTHER" id="PTHR35867:SF1">
    <property type="entry name" value="PROTEIN RSEC"/>
    <property type="match status" value="1"/>
</dbReference>
<keyword evidence="1" id="KW-0812">Transmembrane</keyword>
<sequence length="132" mass="14337">MKREAKVVRESGRLMAEVLREEACQSCRACRFGQVERVLVELPQEGEYREGETIELEVPDGTVSRGALLAYALPLAAMLAGLFLGARWGAEGVQALGALVGLALGLLVVRLFSRRMKAPAPVPCARISKKEE</sequence>
<feature type="transmembrane region" description="Helical" evidence="1">
    <location>
        <begin position="68"/>
        <end position="86"/>
    </location>
</feature>
<dbReference type="EMBL" id="DVJN01000208">
    <property type="protein sequence ID" value="HIS93501.1"/>
    <property type="molecule type" value="Genomic_DNA"/>
</dbReference>
<organism evidence="2 3">
    <name type="scientific">Candidatus Alectryocaccomicrobium excrementavium</name>
    <dbReference type="NCBI Taxonomy" id="2840668"/>
    <lineage>
        <taxon>Bacteria</taxon>
        <taxon>Bacillati</taxon>
        <taxon>Bacillota</taxon>
        <taxon>Clostridia</taxon>
        <taxon>Candidatus Alectryocaccomicrobium</taxon>
    </lineage>
</organism>
<dbReference type="Pfam" id="PF04246">
    <property type="entry name" value="RseC_MucC"/>
    <property type="match status" value="1"/>
</dbReference>
<feature type="transmembrane region" description="Helical" evidence="1">
    <location>
        <begin position="92"/>
        <end position="112"/>
    </location>
</feature>
<name>A0A9D1G1F5_9FIRM</name>
<accession>A0A9D1G1F5</accession>
<evidence type="ECO:0000313" key="2">
    <source>
        <dbReference type="EMBL" id="HIS93501.1"/>
    </source>
</evidence>
<evidence type="ECO:0000256" key="1">
    <source>
        <dbReference type="SAM" id="Phobius"/>
    </source>
</evidence>
<dbReference type="InterPro" id="IPR007359">
    <property type="entry name" value="SigmaE_reg_RseC_MucC"/>
</dbReference>
<keyword evidence="1" id="KW-1133">Transmembrane helix</keyword>
<reference evidence="2" key="1">
    <citation type="submission" date="2020-10" db="EMBL/GenBank/DDBJ databases">
        <authorList>
            <person name="Gilroy R."/>
        </authorList>
    </citation>
    <scope>NUCLEOTIDE SEQUENCE</scope>
    <source>
        <strain evidence="2">13766</strain>
    </source>
</reference>
<dbReference type="AlphaFoldDB" id="A0A9D1G1F5"/>
<keyword evidence="1" id="KW-0472">Membrane</keyword>
<protein>
    <submittedName>
        <fullName evidence="2">SoxR reducing system RseC family protein</fullName>
    </submittedName>
</protein>